<dbReference type="InterPro" id="IPR036188">
    <property type="entry name" value="FAD/NAD-bd_sf"/>
</dbReference>
<dbReference type="GO" id="GO:0008681">
    <property type="term" value="F:2-octaprenyl-6-methoxyphenol hydroxylase activity"/>
    <property type="evidence" value="ECO:0007669"/>
    <property type="project" value="TreeGrafter"/>
</dbReference>
<keyword evidence="5" id="KW-0274">FAD</keyword>
<dbReference type="Proteomes" id="UP000627446">
    <property type="component" value="Unassembled WGS sequence"/>
</dbReference>
<dbReference type="InterPro" id="IPR051205">
    <property type="entry name" value="UbiH/COQ6_monooxygenase"/>
</dbReference>
<dbReference type="GO" id="GO:0071949">
    <property type="term" value="F:FAD binding"/>
    <property type="evidence" value="ECO:0007669"/>
    <property type="project" value="InterPro"/>
</dbReference>
<dbReference type="Gene3D" id="3.30.9.10">
    <property type="entry name" value="D-Amino Acid Oxidase, subunit A, domain 2"/>
    <property type="match status" value="1"/>
</dbReference>
<dbReference type="NCBIfam" id="TIGR01988">
    <property type="entry name" value="Ubi-OHases"/>
    <property type="match status" value="1"/>
</dbReference>
<evidence type="ECO:0000256" key="6">
    <source>
        <dbReference type="ARBA" id="ARBA00023002"/>
    </source>
</evidence>
<comment type="pathway">
    <text evidence="2">Cofactor biosynthesis; ubiquinone biosynthesis.</text>
</comment>
<comment type="caution">
    <text evidence="9">The sequence shown here is derived from an EMBL/GenBank/DDBJ whole genome shotgun (WGS) entry which is preliminary data.</text>
</comment>
<dbReference type="SUPFAM" id="SSF51905">
    <property type="entry name" value="FAD/NAD(P)-binding domain"/>
    <property type="match status" value="1"/>
</dbReference>
<organism evidence="9 10">
    <name type="scientific">Undibacterium nitidum</name>
    <dbReference type="NCBI Taxonomy" id="2762298"/>
    <lineage>
        <taxon>Bacteria</taxon>
        <taxon>Pseudomonadati</taxon>
        <taxon>Pseudomonadota</taxon>
        <taxon>Betaproteobacteria</taxon>
        <taxon>Burkholderiales</taxon>
        <taxon>Oxalobacteraceae</taxon>
        <taxon>Undibacterium</taxon>
    </lineage>
</organism>
<dbReference type="PROSITE" id="PS01304">
    <property type="entry name" value="UBIH"/>
    <property type="match status" value="1"/>
</dbReference>
<comment type="similarity">
    <text evidence="3">Belongs to the UbiH/COQ6 family.</text>
</comment>
<evidence type="ECO:0000256" key="7">
    <source>
        <dbReference type="ARBA" id="ARBA00023033"/>
    </source>
</evidence>
<feature type="domain" description="FAD-binding" evidence="8">
    <location>
        <begin position="10"/>
        <end position="314"/>
    </location>
</feature>
<dbReference type="InterPro" id="IPR018168">
    <property type="entry name" value="Ubi_Hdrlase_CS"/>
</dbReference>
<evidence type="ECO:0000256" key="3">
    <source>
        <dbReference type="ARBA" id="ARBA00005349"/>
    </source>
</evidence>
<evidence type="ECO:0000313" key="9">
    <source>
        <dbReference type="EMBL" id="MBC3881533.1"/>
    </source>
</evidence>
<evidence type="ECO:0000259" key="8">
    <source>
        <dbReference type="Pfam" id="PF01494"/>
    </source>
</evidence>
<dbReference type="EMBL" id="JACOFZ010000002">
    <property type="protein sequence ID" value="MBC3881533.1"/>
    <property type="molecule type" value="Genomic_DNA"/>
</dbReference>
<gene>
    <name evidence="9" type="ORF">H8K36_09130</name>
</gene>
<keyword evidence="10" id="KW-1185">Reference proteome</keyword>
<dbReference type="AlphaFoldDB" id="A0A923HNB1"/>
<dbReference type="Gene3D" id="3.50.50.60">
    <property type="entry name" value="FAD/NAD(P)-binding domain"/>
    <property type="match status" value="2"/>
</dbReference>
<evidence type="ECO:0000313" key="10">
    <source>
        <dbReference type="Proteomes" id="UP000627446"/>
    </source>
</evidence>
<dbReference type="InterPro" id="IPR010971">
    <property type="entry name" value="UbiH/COQ6"/>
</dbReference>
<evidence type="ECO:0000256" key="5">
    <source>
        <dbReference type="ARBA" id="ARBA00022827"/>
    </source>
</evidence>
<sequence length="382" mass="41717">MSANKPIPYLICGAGPVGQALALELHRNGVAASDILLVDAKSVEQASKDARTIALSHGSHQLLQRWNAAPLRATAIHDIHVSRRRHFGRTLIQASDHQIPALGYVVRYADIVTPLEISLQTAGIEVLRPQLVAAIRDDADQNAVWVELHDHDPLLALCVIQAEGGIFSEQQQRQQHHDYQQTAIIAHVTASHRIAHRAFERFTEEGPIALLPQDEGYSLVWCARPEKAAQLQQLNDTAFLSELQTAFGDRVGNFTSVSPRFAFALGLNAQADATSRTVKIGNAAQTLHPVAGQGLNLGLRDAMVLAQALIRHPAPTAIEIFMQEQDRDRQRTIKITDSMARMFASSADGSPLQAALGLGLGIVDVLSPLKQELAEQMMFGRR</sequence>
<evidence type="ECO:0000256" key="2">
    <source>
        <dbReference type="ARBA" id="ARBA00004749"/>
    </source>
</evidence>
<keyword evidence="6" id="KW-0560">Oxidoreductase</keyword>
<proteinExistence type="inferred from homology"/>
<dbReference type="GO" id="GO:0006744">
    <property type="term" value="P:ubiquinone biosynthetic process"/>
    <property type="evidence" value="ECO:0007669"/>
    <property type="project" value="InterPro"/>
</dbReference>
<keyword evidence="4" id="KW-0285">Flavoprotein</keyword>
<evidence type="ECO:0000256" key="1">
    <source>
        <dbReference type="ARBA" id="ARBA00001974"/>
    </source>
</evidence>
<dbReference type="Pfam" id="PF01494">
    <property type="entry name" value="FAD_binding_3"/>
    <property type="match status" value="1"/>
</dbReference>
<accession>A0A923HNB1</accession>
<dbReference type="PANTHER" id="PTHR43876">
    <property type="entry name" value="UBIQUINONE BIOSYNTHESIS MONOOXYGENASE COQ6, MITOCHONDRIAL"/>
    <property type="match status" value="1"/>
</dbReference>
<dbReference type="PANTHER" id="PTHR43876:SF8">
    <property type="entry name" value="2-OCTAPRENYL-6-METHOXYPHENOL HYDROXYLASE"/>
    <property type="match status" value="1"/>
</dbReference>
<keyword evidence="7 9" id="KW-0503">Monooxygenase</keyword>
<comment type="cofactor">
    <cofactor evidence="1">
        <name>FAD</name>
        <dbReference type="ChEBI" id="CHEBI:57692"/>
    </cofactor>
</comment>
<dbReference type="InterPro" id="IPR002938">
    <property type="entry name" value="FAD-bd"/>
</dbReference>
<reference evidence="9" key="1">
    <citation type="submission" date="2020-08" db="EMBL/GenBank/DDBJ databases">
        <title>Novel species isolated from subtropical streams in China.</title>
        <authorList>
            <person name="Lu H."/>
        </authorList>
    </citation>
    <scope>NUCLEOTIDE SEQUENCE</scope>
    <source>
        <strain evidence="9">LX22W</strain>
    </source>
</reference>
<protein>
    <submittedName>
        <fullName evidence="9">FAD-dependent monooxygenase</fullName>
    </submittedName>
</protein>
<evidence type="ECO:0000256" key="4">
    <source>
        <dbReference type="ARBA" id="ARBA00022630"/>
    </source>
</evidence>
<dbReference type="PRINTS" id="PR00420">
    <property type="entry name" value="RNGMNOXGNASE"/>
</dbReference>
<dbReference type="RefSeq" id="WP_186915966.1">
    <property type="nucleotide sequence ID" value="NZ_JACOFZ010000002.1"/>
</dbReference>
<name>A0A923HNB1_9BURK</name>